<protein>
    <submittedName>
        <fullName evidence="1">Uncharacterized protein</fullName>
    </submittedName>
</protein>
<proteinExistence type="predicted"/>
<gene>
    <name evidence="1" type="ORF">ENT43_01165</name>
</gene>
<accession>A0A7C4M266</accession>
<comment type="caution">
    <text evidence="1">The sequence shown here is derived from an EMBL/GenBank/DDBJ whole genome shotgun (WGS) entry which is preliminary data.</text>
</comment>
<reference evidence="1" key="1">
    <citation type="journal article" date="2020" name="mSystems">
        <title>Genome- and Community-Level Interaction Insights into Carbon Utilization and Element Cycling Functions of Hydrothermarchaeota in Hydrothermal Sediment.</title>
        <authorList>
            <person name="Zhou Z."/>
            <person name="Liu Y."/>
            <person name="Xu W."/>
            <person name="Pan J."/>
            <person name="Luo Z.H."/>
            <person name="Li M."/>
        </authorList>
    </citation>
    <scope>NUCLEOTIDE SEQUENCE [LARGE SCALE GENOMIC DNA]</scope>
    <source>
        <strain evidence="1">SpSt-579</strain>
    </source>
</reference>
<name>A0A7C4M266_UNCC3</name>
<evidence type="ECO:0000313" key="1">
    <source>
        <dbReference type="EMBL" id="HGT70854.1"/>
    </source>
</evidence>
<organism evidence="1">
    <name type="scientific">candidate division CPR3 bacterium</name>
    <dbReference type="NCBI Taxonomy" id="2268181"/>
    <lineage>
        <taxon>Bacteria</taxon>
        <taxon>Bacteria division CPR3</taxon>
    </lineage>
</organism>
<sequence length="109" mass="12509">MTNKLENLGIGLEEQGKIKSTILMSKIFTIQKEFDSGRLEEDDYRDFKNNSREVMKAYCVVDSDGTIRIKTGLRYGEVVDAIKRIDGLNKLADSILSREKRKRFEEMAG</sequence>
<dbReference type="AlphaFoldDB" id="A0A7C4M266"/>
<dbReference type="EMBL" id="DSYQ01000004">
    <property type="protein sequence ID" value="HGT70854.1"/>
    <property type="molecule type" value="Genomic_DNA"/>
</dbReference>